<keyword evidence="1" id="KW-0812">Transmembrane</keyword>
<feature type="transmembrane region" description="Helical" evidence="1">
    <location>
        <begin position="43"/>
        <end position="59"/>
    </location>
</feature>
<keyword evidence="1" id="KW-1133">Transmembrane helix</keyword>
<keyword evidence="1" id="KW-0472">Membrane</keyword>
<reference evidence="2" key="1">
    <citation type="submission" date="2021-10" db="EMBL/GenBank/DDBJ databases">
        <title>Anaerobic single-cell dispensing facilitates the cultivation of human gut bacteria.</title>
        <authorList>
            <person name="Afrizal A."/>
        </authorList>
    </citation>
    <scope>NUCLEOTIDE SEQUENCE</scope>
    <source>
        <strain evidence="2">CLA-AA-H272</strain>
    </source>
</reference>
<evidence type="ECO:0000313" key="2">
    <source>
        <dbReference type="EMBL" id="MCC2131207.1"/>
    </source>
</evidence>
<evidence type="ECO:0000313" key="3">
    <source>
        <dbReference type="Proteomes" id="UP001199319"/>
    </source>
</evidence>
<dbReference type="AlphaFoldDB" id="A0AAE3AES9"/>
<dbReference type="Proteomes" id="UP001199319">
    <property type="component" value="Unassembled WGS sequence"/>
</dbReference>
<comment type="caution">
    <text evidence="2">The sequence shown here is derived from an EMBL/GenBank/DDBJ whole genome shotgun (WGS) entry which is preliminary data.</text>
</comment>
<name>A0AAE3AES9_9FIRM</name>
<proteinExistence type="predicted"/>
<sequence length="115" mass="13075">MEREYPQKMFWLFVLTNFLFHFFYLSVPGIILCIVGIWIKTCLYIGCAVLGLNLILSIVEQSRIRNAAVSHSENPEFNELMDAFCSPDGLQAVGKVLDEKIKSTPDDESEKGKDQ</sequence>
<accession>A0AAE3AES9</accession>
<evidence type="ECO:0000256" key="1">
    <source>
        <dbReference type="SAM" id="Phobius"/>
    </source>
</evidence>
<dbReference type="EMBL" id="JAJEPW010000131">
    <property type="protein sequence ID" value="MCC2131207.1"/>
    <property type="molecule type" value="Genomic_DNA"/>
</dbReference>
<protein>
    <submittedName>
        <fullName evidence="2">Uncharacterized protein</fullName>
    </submittedName>
</protein>
<dbReference type="RefSeq" id="WP_302930301.1">
    <property type="nucleotide sequence ID" value="NZ_JAJEPW010000131.1"/>
</dbReference>
<keyword evidence="3" id="KW-1185">Reference proteome</keyword>
<feature type="transmembrane region" description="Helical" evidence="1">
    <location>
        <begin position="12"/>
        <end position="37"/>
    </location>
</feature>
<gene>
    <name evidence="2" type="ORF">LKD37_17205</name>
</gene>
<organism evidence="2 3">
    <name type="scientific">Brotocaccenecus cirricatena</name>
    <dbReference type="NCBI Taxonomy" id="3064195"/>
    <lineage>
        <taxon>Bacteria</taxon>
        <taxon>Bacillati</taxon>
        <taxon>Bacillota</taxon>
        <taxon>Clostridia</taxon>
        <taxon>Eubacteriales</taxon>
        <taxon>Oscillospiraceae</taxon>
        <taxon>Brotocaccenecus</taxon>
    </lineage>
</organism>